<dbReference type="Proteomes" id="UP001161247">
    <property type="component" value="Chromosome 6"/>
</dbReference>
<evidence type="ECO:0000313" key="3">
    <source>
        <dbReference type="Proteomes" id="UP001161247"/>
    </source>
</evidence>
<gene>
    <name evidence="2" type="ORF">OLC1_LOCUS16485</name>
</gene>
<feature type="compositionally biased region" description="Polar residues" evidence="1">
    <location>
        <begin position="48"/>
        <end position="57"/>
    </location>
</feature>
<feature type="region of interest" description="Disordered" evidence="1">
    <location>
        <begin position="34"/>
        <end position="57"/>
    </location>
</feature>
<evidence type="ECO:0000313" key="2">
    <source>
        <dbReference type="EMBL" id="CAI9108387.1"/>
    </source>
</evidence>
<organism evidence="2 3">
    <name type="scientific">Oldenlandia corymbosa var. corymbosa</name>
    <dbReference type="NCBI Taxonomy" id="529605"/>
    <lineage>
        <taxon>Eukaryota</taxon>
        <taxon>Viridiplantae</taxon>
        <taxon>Streptophyta</taxon>
        <taxon>Embryophyta</taxon>
        <taxon>Tracheophyta</taxon>
        <taxon>Spermatophyta</taxon>
        <taxon>Magnoliopsida</taxon>
        <taxon>eudicotyledons</taxon>
        <taxon>Gunneridae</taxon>
        <taxon>Pentapetalae</taxon>
        <taxon>asterids</taxon>
        <taxon>lamiids</taxon>
        <taxon>Gentianales</taxon>
        <taxon>Rubiaceae</taxon>
        <taxon>Rubioideae</taxon>
        <taxon>Spermacoceae</taxon>
        <taxon>Hedyotis-Oldenlandia complex</taxon>
        <taxon>Oldenlandia</taxon>
    </lineage>
</organism>
<name>A0AAV1DNV6_OLDCO</name>
<reference evidence="2" key="1">
    <citation type="submission" date="2023-03" db="EMBL/GenBank/DDBJ databases">
        <authorList>
            <person name="Julca I."/>
        </authorList>
    </citation>
    <scope>NUCLEOTIDE SEQUENCE</scope>
</reference>
<feature type="compositionally biased region" description="Basic and acidic residues" evidence="1">
    <location>
        <begin position="236"/>
        <end position="259"/>
    </location>
</feature>
<dbReference type="EMBL" id="OX459123">
    <property type="protein sequence ID" value="CAI9108387.1"/>
    <property type="molecule type" value="Genomic_DNA"/>
</dbReference>
<protein>
    <submittedName>
        <fullName evidence="2">OLC1v1007960C1</fullName>
    </submittedName>
</protein>
<proteinExistence type="predicted"/>
<dbReference type="AlphaFoldDB" id="A0AAV1DNV6"/>
<sequence>MADINANNFYHDDGPPILVDRRADLYADVAFDPSRMATPTTAEGPDSDSPNSQEGSFHSLHSLSIATSERSELLANDYINDAERLFHMPDSFYDIPNVSPSVAMLDVSDYVPDNVIPNVPDYPNAYVFPISVFHGIYSSVVESDNINAQHRRDCSRSITCAYRSSVPVFSTDKSVDSRIGATTVLKVGKRTFKKFSPQAKEETEEGQKVRDLQGTLSTASPTIDLCLADSDDSSDDSIHSRKRSSDHSQKGQGRLEKKRACSGANKAIQHDQDF</sequence>
<accession>A0AAV1DNV6</accession>
<keyword evidence="3" id="KW-1185">Reference proteome</keyword>
<evidence type="ECO:0000256" key="1">
    <source>
        <dbReference type="SAM" id="MobiDB-lite"/>
    </source>
</evidence>
<feature type="region of interest" description="Disordered" evidence="1">
    <location>
        <begin position="227"/>
        <end position="274"/>
    </location>
</feature>